<evidence type="ECO:0000256" key="5">
    <source>
        <dbReference type="ARBA" id="ARBA00023136"/>
    </source>
</evidence>
<evidence type="ECO:0000256" key="3">
    <source>
        <dbReference type="ARBA" id="ARBA00022692"/>
    </source>
</evidence>
<dbReference type="Proteomes" id="UP000199347">
    <property type="component" value="Unassembled WGS sequence"/>
</dbReference>
<dbReference type="InterPro" id="IPR037185">
    <property type="entry name" value="EmrE-like"/>
</dbReference>
<evidence type="ECO:0000313" key="9">
    <source>
        <dbReference type="Proteomes" id="UP000199347"/>
    </source>
</evidence>
<evidence type="ECO:0000256" key="1">
    <source>
        <dbReference type="ARBA" id="ARBA00004141"/>
    </source>
</evidence>
<dbReference type="AlphaFoldDB" id="A0A1G5PAK5"/>
<gene>
    <name evidence="8" type="ORF">SAMN03080610_03697</name>
</gene>
<evidence type="ECO:0000256" key="2">
    <source>
        <dbReference type="ARBA" id="ARBA00007362"/>
    </source>
</evidence>
<dbReference type="STRING" id="1120955.SAMN03080610_03697"/>
<dbReference type="EMBL" id="FMVW01000016">
    <property type="protein sequence ID" value="SCZ46607.1"/>
    <property type="molecule type" value="Genomic_DNA"/>
</dbReference>
<keyword evidence="4 6" id="KW-1133">Transmembrane helix</keyword>
<feature type="transmembrane region" description="Helical" evidence="6">
    <location>
        <begin position="217"/>
        <end position="239"/>
    </location>
</feature>
<dbReference type="SUPFAM" id="SSF103481">
    <property type="entry name" value="Multidrug resistance efflux transporter EmrE"/>
    <property type="match status" value="2"/>
</dbReference>
<organism evidence="8 9">
    <name type="scientific">Afifella marina DSM 2698</name>
    <dbReference type="NCBI Taxonomy" id="1120955"/>
    <lineage>
        <taxon>Bacteria</taxon>
        <taxon>Pseudomonadati</taxon>
        <taxon>Pseudomonadota</taxon>
        <taxon>Alphaproteobacteria</taxon>
        <taxon>Hyphomicrobiales</taxon>
        <taxon>Afifellaceae</taxon>
        <taxon>Afifella</taxon>
    </lineage>
</organism>
<feature type="transmembrane region" description="Helical" evidence="6">
    <location>
        <begin position="98"/>
        <end position="117"/>
    </location>
</feature>
<dbReference type="GO" id="GO:0016020">
    <property type="term" value="C:membrane"/>
    <property type="evidence" value="ECO:0007669"/>
    <property type="project" value="UniProtKB-SubCell"/>
</dbReference>
<feature type="transmembrane region" description="Helical" evidence="6">
    <location>
        <begin position="37"/>
        <end position="57"/>
    </location>
</feature>
<keyword evidence="3 6" id="KW-0812">Transmembrane</keyword>
<dbReference type="PANTHER" id="PTHR32322">
    <property type="entry name" value="INNER MEMBRANE TRANSPORTER"/>
    <property type="match status" value="1"/>
</dbReference>
<protein>
    <submittedName>
        <fullName evidence="8">Uncharacterized membrane protein</fullName>
    </submittedName>
</protein>
<dbReference type="InterPro" id="IPR050638">
    <property type="entry name" value="AA-Vitamin_Transporters"/>
</dbReference>
<comment type="similarity">
    <text evidence="2">Belongs to the EamA transporter family.</text>
</comment>
<feature type="domain" description="EamA" evidence="7">
    <location>
        <begin position="11"/>
        <end position="140"/>
    </location>
</feature>
<proteinExistence type="inferred from homology"/>
<evidence type="ECO:0000256" key="6">
    <source>
        <dbReference type="SAM" id="Phobius"/>
    </source>
</evidence>
<sequence length="302" mass="31491">MSQALGAKPASLLVLLTVMWGLNQVAIKVALGGFPPMLQMGLRSAVAGVLVLLWCFARGVPVFRSGRRFGPGVLTGMLFAMEFALVFFGLTMTTASRSVVFLNTAPFFVAVGAHFWLGDRISPAKAAGLALAFVGIAVAFLDGLSPGTLNTAAGDVLCILAAVFWGGTTLVVKGTSLREAPAEEILLYQLLVSAPLGFGLSVLVGEAGIGPVTTTELVAFLYQGVVVAGASYLAWFWLVRTHSAPLLHAFTFIVPVSGVFFGAVLLGDPVGWRHGIALLLVASGIYLVNRPAPVRRAVPPGA</sequence>
<name>A0A1G5PAK5_AFIMA</name>
<feature type="transmembrane region" description="Helical" evidence="6">
    <location>
        <begin position="246"/>
        <end position="266"/>
    </location>
</feature>
<feature type="transmembrane region" description="Helical" evidence="6">
    <location>
        <begin position="124"/>
        <end position="141"/>
    </location>
</feature>
<dbReference type="PANTHER" id="PTHR32322:SF2">
    <property type="entry name" value="EAMA DOMAIN-CONTAINING PROTEIN"/>
    <property type="match status" value="1"/>
</dbReference>
<feature type="transmembrane region" description="Helical" evidence="6">
    <location>
        <begin position="69"/>
        <end position="92"/>
    </location>
</feature>
<evidence type="ECO:0000313" key="8">
    <source>
        <dbReference type="EMBL" id="SCZ46607.1"/>
    </source>
</evidence>
<feature type="transmembrane region" description="Helical" evidence="6">
    <location>
        <begin position="12"/>
        <end position="31"/>
    </location>
</feature>
<evidence type="ECO:0000259" key="7">
    <source>
        <dbReference type="Pfam" id="PF00892"/>
    </source>
</evidence>
<dbReference type="Pfam" id="PF00892">
    <property type="entry name" value="EamA"/>
    <property type="match status" value="2"/>
</dbReference>
<dbReference type="OrthoDB" id="184388at2"/>
<dbReference type="InterPro" id="IPR000620">
    <property type="entry name" value="EamA_dom"/>
</dbReference>
<comment type="subcellular location">
    <subcellularLocation>
        <location evidence="1">Membrane</location>
        <topology evidence="1">Multi-pass membrane protein</topology>
    </subcellularLocation>
</comment>
<reference evidence="8 9" key="1">
    <citation type="submission" date="2016-10" db="EMBL/GenBank/DDBJ databases">
        <authorList>
            <person name="de Groot N.N."/>
        </authorList>
    </citation>
    <scope>NUCLEOTIDE SEQUENCE [LARGE SCALE GENOMIC DNA]</scope>
    <source>
        <strain evidence="8 9">DSM 2698</strain>
    </source>
</reference>
<feature type="transmembrane region" description="Helical" evidence="6">
    <location>
        <begin position="272"/>
        <end position="289"/>
    </location>
</feature>
<feature type="domain" description="EamA" evidence="7">
    <location>
        <begin position="154"/>
        <end position="289"/>
    </location>
</feature>
<dbReference type="RefSeq" id="WP_092816639.1">
    <property type="nucleotide sequence ID" value="NZ_FMVW01000016.1"/>
</dbReference>
<keyword evidence="9" id="KW-1185">Reference proteome</keyword>
<feature type="transmembrane region" description="Helical" evidence="6">
    <location>
        <begin position="153"/>
        <end position="173"/>
    </location>
</feature>
<feature type="transmembrane region" description="Helical" evidence="6">
    <location>
        <begin position="185"/>
        <end position="205"/>
    </location>
</feature>
<keyword evidence="5 6" id="KW-0472">Membrane</keyword>
<evidence type="ECO:0000256" key="4">
    <source>
        <dbReference type="ARBA" id="ARBA00022989"/>
    </source>
</evidence>
<accession>A0A1G5PAK5</accession>